<reference evidence="8" key="1">
    <citation type="journal article" date="2019" name="Int. J. Syst. Evol. Microbiol.">
        <title>The Global Catalogue of Microorganisms (GCM) 10K type strain sequencing project: providing services to taxonomists for standard genome sequencing and annotation.</title>
        <authorList>
            <consortium name="The Broad Institute Genomics Platform"/>
            <consortium name="The Broad Institute Genome Sequencing Center for Infectious Disease"/>
            <person name="Wu L."/>
            <person name="Ma J."/>
        </authorList>
    </citation>
    <scope>NUCLEOTIDE SEQUENCE [LARGE SCALE GENOMIC DNA]</scope>
    <source>
        <strain evidence="8">CGMCC 1.6964</strain>
    </source>
</reference>
<feature type="region of interest" description="Disordered" evidence="5">
    <location>
        <begin position="1"/>
        <end position="68"/>
    </location>
</feature>
<dbReference type="Gene3D" id="3.20.20.140">
    <property type="entry name" value="Metal-dependent hydrolases"/>
    <property type="match status" value="1"/>
</dbReference>
<evidence type="ECO:0000256" key="4">
    <source>
        <dbReference type="ARBA" id="ARBA00023277"/>
    </source>
</evidence>
<dbReference type="Proteomes" id="UP000606653">
    <property type="component" value="Unassembled WGS sequence"/>
</dbReference>
<dbReference type="InterPro" id="IPR032466">
    <property type="entry name" value="Metal_Hydrolase"/>
</dbReference>
<dbReference type="SUPFAM" id="SSF51338">
    <property type="entry name" value="Composite domain of metallo-dependent hydrolases"/>
    <property type="match status" value="2"/>
</dbReference>
<dbReference type="SUPFAM" id="SSF51556">
    <property type="entry name" value="Metallo-dependent hydrolases"/>
    <property type="match status" value="1"/>
</dbReference>
<evidence type="ECO:0000256" key="5">
    <source>
        <dbReference type="SAM" id="MobiDB-lite"/>
    </source>
</evidence>
<feature type="domain" description="Amidohydrolase-related" evidence="6">
    <location>
        <begin position="259"/>
        <end position="606"/>
    </location>
</feature>
<dbReference type="NCBIfam" id="TIGR00221">
    <property type="entry name" value="nagA"/>
    <property type="match status" value="1"/>
</dbReference>
<dbReference type="CDD" id="cd00854">
    <property type="entry name" value="NagA"/>
    <property type="match status" value="1"/>
</dbReference>
<feature type="compositionally biased region" description="Polar residues" evidence="5">
    <location>
        <begin position="37"/>
        <end position="47"/>
    </location>
</feature>
<evidence type="ECO:0000313" key="8">
    <source>
        <dbReference type="Proteomes" id="UP000606653"/>
    </source>
</evidence>
<evidence type="ECO:0000313" key="7">
    <source>
        <dbReference type="EMBL" id="GGO03494.1"/>
    </source>
</evidence>
<feature type="region of interest" description="Disordered" evidence="5">
    <location>
        <begin position="328"/>
        <end position="388"/>
    </location>
</feature>
<dbReference type="InterPro" id="IPR006680">
    <property type="entry name" value="Amidohydro-rel"/>
</dbReference>
<evidence type="ECO:0000259" key="6">
    <source>
        <dbReference type="Pfam" id="PF01979"/>
    </source>
</evidence>
<gene>
    <name evidence="7" type="ORF">GCM10010969_27810</name>
</gene>
<evidence type="ECO:0000256" key="2">
    <source>
        <dbReference type="ARBA" id="ARBA00022723"/>
    </source>
</evidence>
<dbReference type="InterPro" id="IPR011059">
    <property type="entry name" value="Metal-dep_hydrolase_composite"/>
</dbReference>
<proteinExistence type="inferred from homology"/>
<keyword evidence="8" id="KW-1185">Reference proteome</keyword>
<evidence type="ECO:0000256" key="3">
    <source>
        <dbReference type="ARBA" id="ARBA00022801"/>
    </source>
</evidence>
<sequence length="621" mass="64961">MGEMSGGQEEKKSGADKNLNEGLDRRLDKGLSKRLSENLNTDTNESLSEGWKDDLNTGANESLSADWKGDLNAEANESLSADWKDNAALDGNDPVPEDGEQVQQLELNIEVPEESHSATKAEELAAAAERPAGAEGGSRNLRFINAKIVTPDGVIDGGTCVVADGRIVSVEDAEGQAVSVVGNGQGGSAAKGKDEQVVEAAGHRAAESDLHRTQGSKTDGSEQIVDAAGHRAAKSDPHRTQGSRTDSCEQIVDAAGGWLLPGFVDIHVHGGMGEDFMDAGKPGVLETIAKFHGSHGSTSMLATTMTATHDMIDGVLEAVWAYRHRQQSGMPGRDIGANGGRGTDSGSGVDDRMHSGTSPGASIEGVHLEGPFISPKWPGAQNPDHISQPRTDWLEDWEARFPGLIRQLTLAPEREGALETIAWLRANGRTAALGHTDASYEEVQAAVGAGLNHAVHTFNAMTPLHHRGPGAAGAVLGSDEITAEIIADGIHVHPGAVKLLAKVKTDGNLVLVTDAMSAAGLGDGDYFLGDLPVKVEGGVALTQGGALAGSRLTMIEGFRFLVRQADLSVERASHAASAAPARQAGIYEKTGSIEQGKRADLVLLDEELDLRGVWAAGQKIG</sequence>
<feature type="compositionally biased region" description="Basic and acidic residues" evidence="5">
    <location>
        <begin position="8"/>
        <end position="36"/>
    </location>
</feature>
<accession>A0ABQ2L552</accession>
<comment type="caution">
    <text evidence="7">The sequence shown here is derived from an EMBL/GenBank/DDBJ whole genome shotgun (WGS) entry which is preliminary data.</text>
</comment>
<organism evidence="7 8">
    <name type="scientific">Saccharibacillus kuerlensis</name>
    <dbReference type="NCBI Taxonomy" id="459527"/>
    <lineage>
        <taxon>Bacteria</taxon>
        <taxon>Bacillati</taxon>
        <taxon>Bacillota</taxon>
        <taxon>Bacilli</taxon>
        <taxon>Bacillales</taxon>
        <taxon>Paenibacillaceae</taxon>
        <taxon>Saccharibacillus</taxon>
    </lineage>
</organism>
<keyword evidence="4" id="KW-0119">Carbohydrate metabolism</keyword>
<keyword evidence="3" id="KW-0378">Hydrolase</keyword>
<dbReference type="Pfam" id="PF01979">
    <property type="entry name" value="Amidohydro_1"/>
    <property type="match status" value="1"/>
</dbReference>
<name>A0ABQ2L552_9BACL</name>
<dbReference type="PANTHER" id="PTHR11113:SF14">
    <property type="entry name" value="N-ACETYLGLUCOSAMINE-6-PHOSPHATE DEACETYLASE"/>
    <property type="match status" value="1"/>
</dbReference>
<keyword evidence="2" id="KW-0479">Metal-binding</keyword>
<dbReference type="InterPro" id="IPR003764">
    <property type="entry name" value="GlcNAc_6-P_deAcase"/>
</dbReference>
<dbReference type="PANTHER" id="PTHR11113">
    <property type="entry name" value="N-ACETYLGLUCOSAMINE-6-PHOSPHATE DEACETYLASE"/>
    <property type="match status" value="1"/>
</dbReference>
<comment type="similarity">
    <text evidence="1">Belongs to the metallo-dependent hydrolases superfamily. NagA family.</text>
</comment>
<protein>
    <recommendedName>
        <fullName evidence="6">Amidohydrolase-related domain-containing protein</fullName>
    </recommendedName>
</protein>
<evidence type="ECO:0000256" key="1">
    <source>
        <dbReference type="ARBA" id="ARBA00010716"/>
    </source>
</evidence>
<dbReference type="EMBL" id="BMLN01000007">
    <property type="protein sequence ID" value="GGO03494.1"/>
    <property type="molecule type" value="Genomic_DNA"/>
</dbReference>